<dbReference type="InterPro" id="IPR036291">
    <property type="entry name" value="NAD(P)-bd_dom_sf"/>
</dbReference>
<comment type="similarity">
    <text evidence="1 4">Belongs to the D-isomer specific 2-hydroxyacid dehydrogenase family.</text>
</comment>
<evidence type="ECO:0000256" key="3">
    <source>
        <dbReference type="ARBA" id="ARBA00023027"/>
    </source>
</evidence>
<gene>
    <name evidence="7" type="ORF">H4W27_001889</name>
</gene>
<proteinExistence type="inferred from homology"/>
<keyword evidence="8" id="KW-1185">Reference proteome</keyword>
<comment type="caution">
    <text evidence="7">The sequence shown here is derived from an EMBL/GenBank/DDBJ whole genome shotgun (WGS) entry which is preliminary data.</text>
</comment>
<dbReference type="Pfam" id="PF02826">
    <property type="entry name" value="2-Hacid_dh_C"/>
    <property type="match status" value="1"/>
</dbReference>
<keyword evidence="3" id="KW-0520">NAD</keyword>
<dbReference type="InterPro" id="IPR006140">
    <property type="entry name" value="D-isomer_DH_NAD-bd"/>
</dbReference>
<dbReference type="Proteomes" id="UP000643525">
    <property type="component" value="Unassembled WGS sequence"/>
</dbReference>
<organism evidence="7 8">
    <name type="scientific">Nesterenkonia lutea</name>
    <dbReference type="NCBI Taxonomy" id="272919"/>
    <lineage>
        <taxon>Bacteria</taxon>
        <taxon>Bacillati</taxon>
        <taxon>Actinomycetota</taxon>
        <taxon>Actinomycetes</taxon>
        <taxon>Micrococcales</taxon>
        <taxon>Micrococcaceae</taxon>
        <taxon>Nesterenkonia</taxon>
    </lineage>
</organism>
<dbReference type="Pfam" id="PF00389">
    <property type="entry name" value="2-Hacid_dh"/>
    <property type="match status" value="1"/>
</dbReference>
<dbReference type="SUPFAM" id="SSF52283">
    <property type="entry name" value="Formate/glycerate dehydrogenase catalytic domain-like"/>
    <property type="match status" value="1"/>
</dbReference>
<dbReference type="SUPFAM" id="SSF51735">
    <property type="entry name" value="NAD(P)-binding Rossmann-fold domains"/>
    <property type="match status" value="1"/>
</dbReference>
<feature type="domain" description="D-isomer specific 2-hydroxyacid dehydrogenase NAD-binding" evidence="6">
    <location>
        <begin position="120"/>
        <end position="293"/>
    </location>
</feature>
<dbReference type="Gene3D" id="3.40.50.720">
    <property type="entry name" value="NAD(P)-binding Rossmann-like Domain"/>
    <property type="match status" value="2"/>
</dbReference>
<evidence type="ECO:0000313" key="8">
    <source>
        <dbReference type="Proteomes" id="UP000643525"/>
    </source>
</evidence>
<evidence type="ECO:0000256" key="1">
    <source>
        <dbReference type="ARBA" id="ARBA00005854"/>
    </source>
</evidence>
<feature type="domain" description="D-isomer specific 2-hydroxyacid dehydrogenase catalytic" evidence="5">
    <location>
        <begin position="48"/>
        <end position="324"/>
    </location>
</feature>
<evidence type="ECO:0000259" key="5">
    <source>
        <dbReference type="Pfam" id="PF00389"/>
    </source>
</evidence>
<evidence type="ECO:0000256" key="2">
    <source>
        <dbReference type="ARBA" id="ARBA00023002"/>
    </source>
</evidence>
<evidence type="ECO:0000313" key="7">
    <source>
        <dbReference type="EMBL" id="MBE1524771.1"/>
    </source>
</evidence>
<dbReference type="PANTHER" id="PTHR43333:SF1">
    <property type="entry name" value="D-ISOMER SPECIFIC 2-HYDROXYACID DEHYDROGENASE NAD-BINDING DOMAIN-CONTAINING PROTEIN"/>
    <property type="match status" value="1"/>
</dbReference>
<dbReference type="EMBL" id="JADBED010000001">
    <property type="protein sequence ID" value="MBE1524771.1"/>
    <property type="molecule type" value="Genomic_DNA"/>
</dbReference>
<keyword evidence="2 4" id="KW-0560">Oxidoreductase</keyword>
<name>A0ABR9JG12_9MICC</name>
<evidence type="ECO:0000259" key="6">
    <source>
        <dbReference type="Pfam" id="PF02826"/>
    </source>
</evidence>
<dbReference type="InterPro" id="IPR006139">
    <property type="entry name" value="D-isomer_2_OHA_DH_cat_dom"/>
</dbReference>
<reference evidence="7 8" key="1">
    <citation type="submission" date="2020-10" db="EMBL/GenBank/DDBJ databases">
        <title>Sequencing the genomes of 1000 actinobacteria strains.</title>
        <authorList>
            <person name="Klenk H.-P."/>
        </authorList>
    </citation>
    <scope>NUCLEOTIDE SEQUENCE [LARGE SCALE GENOMIC DNA]</scope>
    <source>
        <strain evidence="7 8">DSM 15666</strain>
    </source>
</reference>
<accession>A0ABR9JG12</accession>
<dbReference type="PANTHER" id="PTHR43333">
    <property type="entry name" value="2-HACID_DH_C DOMAIN-CONTAINING PROTEIN"/>
    <property type="match status" value="1"/>
</dbReference>
<evidence type="ECO:0000256" key="4">
    <source>
        <dbReference type="RuleBase" id="RU003719"/>
    </source>
</evidence>
<dbReference type="CDD" id="cd05300">
    <property type="entry name" value="2-Hacid_dh_1"/>
    <property type="match status" value="1"/>
</dbReference>
<sequence length="342" mass="36606">MSMTPALPIITVLCPAAGAASPGSLDRPGGLDKIESRAELRYTDAAGLGDAVDGAQALFLWDFFSPAVEQAWSRTASLEWIHVAAAGVDSLMFDELGRSEVTVTNAQGIFDRPIAEYVLTAILAHAKDFAGNLRHQQRREWAHRETHRVQGRSALIIGTGAIGRETARLLRAVGITVTGAGRTTRTQDPDFGTVLDSAELPRHIGAFDHVVNAAPLTPQTLGLIGEESLAAMRPGAHLINIGRGESVDEPALVRSLQAGHLSGATLDVFEEEPLPQDSPLWDLETVTISAHMSGDVLGWRDALAEQFVHNAERWLEGEPLKNVVDKAKGYVPSSSRPGAAEI</sequence>
<protein>
    <submittedName>
        <fullName evidence="7">Phosphoglycerate dehydrogenase-like enzyme</fullName>
    </submittedName>
</protein>